<keyword evidence="3" id="KW-1185">Reference proteome</keyword>
<dbReference type="STRING" id="2754.EH55_06850"/>
<organism evidence="2 3">
    <name type="scientific">Synergistes jonesii</name>
    <dbReference type="NCBI Taxonomy" id="2754"/>
    <lineage>
        <taxon>Bacteria</taxon>
        <taxon>Thermotogati</taxon>
        <taxon>Synergistota</taxon>
        <taxon>Synergistia</taxon>
        <taxon>Synergistales</taxon>
        <taxon>Synergistaceae</taxon>
        <taxon>Synergistes</taxon>
    </lineage>
</organism>
<dbReference type="RefSeq" id="WP_037976957.1">
    <property type="nucleotide sequence ID" value="NZ_JAXDSK010000062.1"/>
</dbReference>
<proteinExistence type="predicted"/>
<reference evidence="2 3" key="1">
    <citation type="submission" date="2014-04" db="EMBL/GenBank/DDBJ databases">
        <title>Draft Genome Sequence of Synergistes jonesii.</title>
        <authorList>
            <person name="Coil D.A."/>
            <person name="Eisen J.A."/>
            <person name="Holland-Moritz H.E."/>
        </authorList>
    </citation>
    <scope>NUCLEOTIDE SEQUENCE [LARGE SCALE GENOMIC DNA]</scope>
    <source>
        <strain evidence="2 3">78-1</strain>
    </source>
</reference>
<feature type="region of interest" description="Disordered" evidence="1">
    <location>
        <begin position="67"/>
        <end position="93"/>
    </location>
</feature>
<dbReference type="AlphaFoldDB" id="A0A073IPL6"/>
<comment type="caution">
    <text evidence="2">The sequence shown here is derived from an EMBL/GenBank/DDBJ whole genome shotgun (WGS) entry which is preliminary data.</text>
</comment>
<dbReference type="EMBL" id="JMKI01000037">
    <property type="protein sequence ID" value="KEJ91689.1"/>
    <property type="molecule type" value="Genomic_DNA"/>
</dbReference>
<protein>
    <submittedName>
        <fullName evidence="2">Uncharacterized protein</fullName>
    </submittedName>
</protein>
<evidence type="ECO:0000313" key="3">
    <source>
        <dbReference type="Proteomes" id="UP000027665"/>
    </source>
</evidence>
<dbReference type="Proteomes" id="UP000027665">
    <property type="component" value="Unassembled WGS sequence"/>
</dbReference>
<evidence type="ECO:0000256" key="1">
    <source>
        <dbReference type="SAM" id="MobiDB-lite"/>
    </source>
</evidence>
<dbReference type="OrthoDB" id="1954318at2"/>
<dbReference type="GeneID" id="90983981"/>
<sequence>MSKGCKMKWEGDAALGKIERVALEVLWLAGQDMVTQATNEVPLDTGTLRRSGVVTVDSPPQAATVFAEAQKGKGNKSKSAKDKESPAPAAKNAKRPCVVVSYNTPYAIKLHETLWTPRNWKYSSWKRSKRKDALSRSVKLDDNDEVLYLEKIPKPAVGRNKWLERAIPKIGERMRSGVYLRRAKKKVGL</sequence>
<evidence type="ECO:0000313" key="2">
    <source>
        <dbReference type="EMBL" id="KEJ91689.1"/>
    </source>
</evidence>
<accession>A0A073IPL6</accession>
<gene>
    <name evidence="2" type="ORF">EH55_06850</name>
</gene>
<name>A0A073IPL6_9BACT</name>